<dbReference type="RefSeq" id="WP_235862390.1">
    <property type="nucleotide sequence ID" value="NZ_FNTT01000002.1"/>
</dbReference>
<dbReference type="Proteomes" id="UP000183915">
    <property type="component" value="Unassembled WGS sequence"/>
</dbReference>
<reference evidence="1 2" key="1">
    <citation type="submission" date="2016-10" db="EMBL/GenBank/DDBJ databases">
        <authorList>
            <person name="Varghese N."/>
            <person name="Submissions S."/>
        </authorList>
    </citation>
    <scope>NUCLEOTIDE SEQUENCE [LARGE SCALE GENOMIC DNA]</scope>
    <source>
        <strain evidence="1 2">BS3780</strain>
    </source>
</reference>
<organism evidence="1 2">
    <name type="scientific">Pseudomonas kilonensis</name>
    <dbReference type="NCBI Taxonomy" id="132476"/>
    <lineage>
        <taxon>Bacteria</taxon>
        <taxon>Pseudomonadati</taxon>
        <taxon>Pseudomonadota</taxon>
        <taxon>Gammaproteobacteria</taxon>
        <taxon>Pseudomonadales</taxon>
        <taxon>Pseudomonadaceae</taxon>
        <taxon>Pseudomonas</taxon>
    </lineage>
</organism>
<name>A0ABY0Z9A2_9PSED</name>
<keyword evidence="2" id="KW-1185">Reference proteome</keyword>
<protein>
    <submittedName>
        <fullName evidence="1">Homeodomain-like domain-containing protein</fullName>
    </submittedName>
</protein>
<evidence type="ECO:0000313" key="1">
    <source>
        <dbReference type="EMBL" id="SEE44929.1"/>
    </source>
</evidence>
<sequence length="270" mass="30518">MSNNRMLTPIELEALNARIAANADALITSKMKENNYNREPKGASGPKPKVIVNPFVGHIWSVEDNKKQAYPEFAMDIIEGVCRLDWHDRPIGAGGISKPLSVKKLINILEWLPEITNEKIEDFLSLEERHARRYVKAAELVIPRMMKCRPAHLSMVMDDVPAPPEPCVVNVMDDVRMPTAEELTKLHHDMRTFTEYATAEEYERESSGELTGKRTDNVVMFPARKQHPKKAEALILIEQGLSLRAISKELGIAVNTVRSWQKPSTERQAA</sequence>
<proteinExistence type="predicted"/>
<evidence type="ECO:0000313" key="2">
    <source>
        <dbReference type="Proteomes" id="UP000183915"/>
    </source>
</evidence>
<dbReference type="Pfam" id="PF13384">
    <property type="entry name" value="HTH_23"/>
    <property type="match status" value="1"/>
</dbReference>
<comment type="caution">
    <text evidence="1">The sequence shown here is derived from an EMBL/GenBank/DDBJ whole genome shotgun (WGS) entry which is preliminary data.</text>
</comment>
<accession>A0ABY0Z9A2</accession>
<dbReference type="EMBL" id="FNTT01000002">
    <property type="protein sequence ID" value="SEE44929.1"/>
    <property type="molecule type" value="Genomic_DNA"/>
</dbReference>
<gene>
    <name evidence="1" type="ORF">SAMN04490188_3896</name>
</gene>